<reference evidence="1 2" key="1">
    <citation type="submission" date="2018-06" db="EMBL/GenBank/DDBJ databases">
        <authorList>
            <consortium name="Pathogen Informatics"/>
            <person name="Doyle S."/>
        </authorList>
    </citation>
    <scope>NUCLEOTIDE SEQUENCE [LARGE SCALE GENOMIC DNA]</scope>
    <source>
        <strain evidence="1 2">NCTC11532</strain>
    </source>
</reference>
<sequence>MVSSYKIIYNGNHHLNVDHLLAEKPRYIILSFWKDNEGSEHCRIDPESAILVQPVFQRNYQAIKEFAMNKNDSFLNAIYYKYWPDASEIYFRIYERT</sequence>
<gene>
    <name evidence="1" type="ORF">NCTC11532_03033</name>
</gene>
<accession>A0A378LY69</accession>
<keyword evidence="2" id="KW-1185">Reference proteome</keyword>
<proteinExistence type="predicted"/>
<dbReference type="RefSeq" id="WP_031566656.1">
    <property type="nucleotide sequence ID" value="NZ_CAAAIS010000017.1"/>
</dbReference>
<organism evidence="1 2">
    <name type="scientific">Legionella wadsworthii</name>
    <dbReference type="NCBI Taxonomy" id="28088"/>
    <lineage>
        <taxon>Bacteria</taxon>
        <taxon>Pseudomonadati</taxon>
        <taxon>Pseudomonadota</taxon>
        <taxon>Gammaproteobacteria</taxon>
        <taxon>Legionellales</taxon>
        <taxon>Legionellaceae</taxon>
        <taxon>Legionella</taxon>
    </lineage>
</organism>
<evidence type="ECO:0000313" key="1">
    <source>
        <dbReference type="EMBL" id="STY31715.1"/>
    </source>
</evidence>
<dbReference type="Proteomes" id="UP000255297">
    <property type="component" value="Unassembled WGS sequence"/>
</dbReference>
<protein>
    <submittedName>
        <fullName evidence="1">Uncharacterized protein</fullName>
    </submittedName>
</protein>
<evidence type="ECO:0000313" key="2">
    <source>
        <dbReference type="Proteomes" id="UP000255297"/>
    </source>
</evidence>
<name>A0A378LY69_9GAMM</name>
<dbReference type="EMBL" id="UGPB01000001">
    <property type="protein sequence ID" value="STY31715.1"/>
    <property type="molecule type" value="Genomic_DNA"/>
</dbReference>
<dbReference type="AlphaFoldDB" id="A0A378LY69"/>